<dbReference type="EMBL" id="BOOQ01000030">
    <property type="protein sequence ID" value="GII48267.1"/>
    <property type="molecule type" value="Genomic_DNA"/>
</dbReference>
<dbReference type="PANTHER" id="PTHR35010">
    <property type="entry name" value="BLL4672 PROTEIN-RELATED"/>
    <property type="match status" value="1"/>
</dbReference>
<accession>A0A8J3UR34</accession>
<dbReference type="PANTHER" id="PTHR35010:SF2">
    <property type="entry name" value="BLL4672 PROTEIN"/>
    <property type="match status" value="1"/>
</dbReference>
<dbReference type="AlphaFoldDB" id="A0A8J3UR34"/>
<keyword evidence="3" id="KW-1185">Reference proteome</keyword>
<dbReference type="InterPro" id="IPR010982">
    <property type="entry name" value="Lambda_DNA-bd_dom_sf"/>
</dbReference>
<evidence type="ECO:0000259" key="1">
    <source>
        <dbReference type="PROSITE" id="PS50943"/>
    </source>
</evidence>
<dbReference type="Proteomes" id="UP000644610">
    <property type="component" value="Unassembled WGS sequence"/>
</dbReference>
<dbReference type="GO" id="GO:0003677">
    <property type="term" value="F:DNA binding"/>
    <property type="evidence" value="ECO:0007669"/>
    <property type="project" value="InterPro"/>
</dbReference>
<evidence type="ECO:0000313" key="3">
    <source>
        <dbReference type="Proteomes" id="UP000644610"/>
    </source>
</evidence>
<dbReference type="SUPFAM" id="SSF47413">
    <property type="entry name" value="lambda repressor-like DNA-binding domains"/>
    <property type="match status" value="1"/>
</dbReference>
<gene>
    <name evidence="2" type="ORF">Psi02_46910</name>
</gene>
<evidence type="ECO:0000313" key="2">
    <source>
        <dbReference type="EMBL" id="GII48267.1"/>
    </source>
</evidence>
<comment type="caution">
    <text evidence="2">The sequence shown here is derived from an EMBL/GenBank/DDBJ whole genome shotgun (WGS) entry which is preliminary data.</text>
</comment>
<dbReference type="SMART" id="SM00530">
    <property type="entry name" value="HTH_XRE"/>
    <property type="match status" value="1"/>
</dbReference>
<feature type="domain" description="HTH cro/C1-type" evidence="1">
    <location>
        <begin position="19"/>
        <end position="66"/>
    </location>
</feature>
<proteinExistence type="predicted"/>
<dbReference type="Pfam" id="PF13560">
    <property type="entry name" value="HTH_31"/>
    <property type="match status" value="1"/>
</dbReference>
<organism evidence="2 3">
    <name type="scientific">Planotetraspora silvatica</name>
    <dbReference type="NCBI Taxonomy" id="234614"/>
    <lineage>
        <taxon>Bacteria</taxon>
        <taxon>Bacillati</taxon>
        <taxon>Actinomycetota</taxon>
        <taxon>Actinomycetes</taxon>
        <taxon>Streptosporangiales</taxon>
        <taxon>Streptosporangiaceae</taxon>
        <taxon>Planotetraspora</taxon>
    </lineage>
</organism>
<dbReference type="Gene3D" id="1.10.260.40">
    <property type="entry name" value="lambda repressor-like DNA-binding domains"/>
    <property type="match status" value="1"/>
</dbReference>
<dbReference type="InterPro" id="IPR001387">
    <property type="entry name" value="Cro/C1-type_HTH"/>
</dbReference>
<dbReference type="CDD" id="cd00093">
    <property type="entry name" value="HTH_XRE"/>
    <property type="match status" value="1"/>
</dbReference>
<protein>
    <submittedName>
        <fullName evidence="2">Transcriptional regulator</fullName>
    </submittedName>
</protein>
<dbReference type="Pfam" id="PF17765">
    <property type="entry name" value="MLTR_LBD"/>
    <property type="match status" value="1"/>
</dbReference>
<sequence>MTPDQVGLAEAGDRRRTPGLRRDEVAMLAGVSTDYYVRLEQGRDRHPSEHVLDALASVLRLDLEASAHLFELARPRNKLPPSEQADRVDPDVRRLIDRCDHAVAFVVNRWWDVLAANPLASAFYAGLDGNDNLLRLTFLNPAAREFYRDWEQEARAKVAHLRAVAGAHDDPSLVTLVEELSRASEEFRRIWARHDVQAKTNPSIRFRHRVVGEMTLHYQVFDITGDPGQKLIVGQAAPGSPSERALAALATLVDDRPATRTPRLPADG</sequence>
<reference evidence="2" key="1">
    <citation type="submission" date="2021-01" db="EMBL/GenBank/DDBJ databases">
        <title>Whole genome shotgun sequence of Planotetraspora silvatica NBRC 100141.</title>
        <authorList>
            <person name="Komaki H."/>
            <person name="Tamura T."/>
        </authorList>
    </citation>
    <scope>NUCLEOTIDE SEQUENCE</scope>
    <source>
        <strain evidence="2">NBRC 100141</strain>
    </source>
</reference>
<dbReference type="PROSITE" id="PS50943">
    <property type="entry name" value="HTH_CROC1"/>
    <property type="match status" value="1"/>
</dbReference>
<dbReference type="InterPro" id="IPR041413">
    <property type="entry name" value="MLTR_LBD"/>
</dbReference>
<dbReference type="Gene3D" id="3.30.450.180">
    <property type="match status" value="1"/>
</dbReference>
<name>A0A8J3UR34_9ACTN</name>